<dbReference type="Pfam" id="PF13424">
    <property type="entry name" value="TPR_12"/>
    <property type="match status" value="1"/>
</dbReference>
<accession>A0A9Q1JPZ0</accession>
<dbReference type="EMBL" id="JAKOGI010000960">
    <property type="protein sequence ID" value="KAJ8428888.1"/>
    <property type="molecule type" value="Genomic_DNA"/>
</dbReference>
<dbReference type="Gene3D" id="1.25.40.10">
    <property type="entry name" value="Tetratricopeptide repeat domain"/>
    <property type="match status" value="1"/>
</dbReference>
<dbReference type="InterPro" id="IPR011990">
    <property type="entry name" value="TPR-like_helical_dom_sf"/>
</dbReference>
<dbReference type="AlphaFoldDB" id="A0A9Q1JPZ0"/>
<name>A0A9Q1JPZ0_9CARY</name>
<proteinExistence type="predicted"/>
<dbReference type="SUPFAM" id="SSF48452">
    <property type="entry name" value="TPR-like"/>
    <property type="match status" value="1"/>
</dbReference>
<evidence type="ECO:0000313" key="1">
    <source>
        <dbReference type="EMBL" id="KAJ8428888.1"/>
    </source>
</evidence>
<reference evidence="1" key="1">
    <citation type="submission" date="2022-04" db="EMBL/GenBank/DDBJ databases">
        <title>Carnegiea gigantea Genome sequencing and assembly v2.</title>
        <authorList>
            <person name="Copetti D."/>
            <person name="Sanderson M.J."/>
            <person name="Burquez A."/>
            <person name="Wojciechowski M.F."/>
        </authorList>
    </citation>
    <scope>NUCLEOTIDE SEQUENCE</scope>
    <source>
        <strain evidence="1">SGP5-SGP5p</strain>
        <tissue evidence="1">Aerial part</tissue>
    </source>
</reference>
<evidence type="ECO:0008006" key="3">
    <source>
        <dbReference type="Google" id="ProtNLM"/>
    </source>
</evidence>
<evidence type="ECO:0000313" key="2">
    <source>
        <dbReference type="Proteomes" id="UP001153076"/>
    </source>
</evidence>
<dbReference type="OrthoDB" id="626167at2759"/>
<dbReference type="Proteomes" id="UP001153076">
    <property type="component" value="Unassembled WGS sequence"/>
</dbReference>
<sequence length="181" mass="20999">MHDWQGLKHKLGILYYMLGHYVDSYNALKSSILRFRSFRKDKSSLYGITLNQLGRTCVQLCAISEASQLFNEAKNILENEYGLHHPDTLNIYSNLAGTYDALGRWDDAIELLEFVIEMREAKLGTADPIVDNEKQRLSELLKVAGRTRRRKSKTLRTLLDEEDRFLTRIMYSSHNIPKKCN</sequence>
<comment type="caution">
    <text evidence="1">The sequence shown here is derived from an EMBL/GenBank/DDBJ whole genome shotgun (WGS) entry which is preliminary data.</text>
</comment>
<dbReference type="PANTHER" id="PTHR46284:SF1">
    <property type="entry name" value="PROTEIN KINESIN LIGHT CHAIN-RELATED 2"/>
    <property type="match status" value="1"/>
</dbReference>
<keyword evidence="2" id="KW-1185">Reference proteome</keyword>
<gene>
    <name evidence="1" type="ORF">Cgig2_021055</name>
</gene>
<protein>
    <recommendedName>
        <fullName evidence="3">Kinesin light chain</fullName>
    </recommendedName>
</protein>
<dbReference type="PANTHER" id="PTHR46284">
    <property type="entry name" value="PROTEIN KINESIN LIGHT CHAIN-RELATED 3"/>
    <property type="match status" value="1"/>
</dbReference>
<organism evidence="1 2">
    <name type="scientific">Carnegiea gigantea</name>
    <dbReference type="NCBI Taxonomy" id="171969"/>
    <lineage>
        <taxon>Eukaryota</taxon>
        <taxon>Viridiplantae</taxon>
        <taxon>Streptophyta</taxon>
        <taxon>Embryophyta</taxon>
        <taxon>Tracheophyta</taxon>
        <taxon>Spermatophyta</taxon>
        <taxon>Magnoliopsida</taxon>
        <taxon>eudicotyledons</taxon>
        <taxon>Gunneridae</taxon>
        <taxon>Pentapetalae</taxon>
        <taxon>Caryophyllales</taxon>
        <taxon>Cactineae</taxon>
        <taxon>Cactaceae</taxon>
        <taxon>Cactoideae</taxon>
        <taxon>Echinocereeae</taxon>
        <taxon>Carnegiea</taxon>
    </lineage>
</organism>